<evidence type="ECO:0000256" key="1">
    <source>
        <dbReference type="SAM" id="SignalP"/>
    </source>
</evidence>
<comment type="caution">
    <text evidence="2">The sequence shown here is derived from an EMBL/GenBank/DDBJ whole genome shotgun (WGS) entry which is preliminary data.</text>
</comment>
<sequence length="122" mass="13544">MLRDATFKVSGYHWLCFELLSLSLLLWSSGRLPLASVFNCQASRPKQVKGCVSPGIYNNLRSDGIQKQNKASLRQCKSLKLLGPSLDFNSTTGLQGAQLIANQHQQLQLLTLMRLTQNSPPD</sequence>
<accession>A0A9Q1D9S7</accession>
<keyword evidence="1" id="KW-0732">Signal</keyword>
<organism evidence="2 3">
    <name type="scientific">Conger conger</name>
    <name type="common">Conger eel</name>
    <name type="synonym">Muraena conger</name>
    <dbReference type="NCBI Taxonomy" id="82655"/>
    <lineage>
        <taxon>Eukaryota</taxon>
        <taxon>Metazoa</taxon>
        <taxon>Chordata</taxon>
        <taxon>Craniata</taxon>
        <taxon>Vertebrata</taxon>
        <taxon>Euteleostomi</taxon>
        <taxon>Actinopterygii</taxon>
        <taxon>Neopterygii</taxon>
        <taxon>Teleostei</taxon>
        <taxon>Anguilliformes</taxon>
        <taxon>Congridae</taxon>
        <taxon>Conger</taxon>
    </lineage>
</organism>
<dbReference type="Proteomes" id="UP001152803">
    <property type="component" value="Unassembled WGS sequence"/>
</dbReference>
<dbReference type="AlphaFoldDB" id="A0A9Q1D9S7"/>
<feature type="signal peptide" evidence="1">
    <location>
        <begin position="1"/>
        <end position="30"/>
    </location>
</feature>
<reference evidence="2" key="1">
    <citation type="journal article" date="2023" name="Science">
        <title>Genome structures resolve the early diversification of teleost fishes.</title>
        <authorList>
            <person name="Parey E."/>
            <person name="Louis A."/>
            <person name="Montfort J."/>
            <person name="Bouchez O."/>
            <person name="Roques C."/>
            <person name="Iampietro C."/>
            <person name="Lluch J."/>
            <person name="Castinel A."/>
            <person name="Donnadieu C."/>
            <person name="Desvignes T."/>
            <person name="Floi Bucao C."/>
            <person name="Jouanno E."/>
            <person name="Wen M."/>
            <person name="Mejri S."/>
            <person name="Dirks R."/>
            <person name="Jansen H."/>
            <person name="Henkel C."/>
            <person name="Chen W.J."/>
            <person name="Zahm M."/>
            <person name="Cabau C."/>
            <person name="Klopp C."/>
            <person name="Thompson A.W."/>
            <person name="Robinson-Rechavi M."/>
            <person name="Braasch I."/>
            <person name="Lecointre G."/>
            <person name="Bobe J."/>
            <person name="Postlethwait J.H."/>
            <person name="Berthelot C."/>
            <person name="Roest Crollius H."/>
            <person name="Guiguen Y."/>
        </authorList>
    </citation>
    <scope>NUCLEOTIDE SEQUENCE</scope>
    <source>
        <strain evidence="2">Concon-B</strain>
    </source>
</reference>
<evidence type="ECO:0000313" key="2">
    <source>
        <dbReference type="EMBL" id="KAJ8263150.1"/>
    </source>
</evidence>
<gene>
    <name evidence="2" type="ORF">COCON_G00156070</name>
</gene>
<dbReference type="EMBL" id="JAFJMO010000011">
    <property type="protein sequence ID" value="KAJ8263150.1"/>
    <property type="molecule type" value="Genomic_DNA"/>
</dbReference>
<feature type="chain" id="PRO_5040517589" evidence="1">
    <location>
        <begin position="31"/>
        <end position="122"/>
    </location>
</feature>
<proteinExistence type="predicted"/>
<keyword evidence="3" id="KW-1185">Reference proteome</keyword>
<name>A0A9Q1D9S7_CONCO</name>
<evidence type="ECO:0000313" key="3">
    <source>
        <dbReference type="Proteomes" id="UP001152803"/>
    </source>
</evidence>
<protein>
    <submittedName>
        <fullName evidence="2">Uncharacterized protein</fullName>
    </submittedName>
</protein>